<dbReference type="OrthoDB" id="8436363at2759"/>
<dbReference type="Gene3D" id="3.80.10.10">
    <property type="entry name" value="Ribonuclease Inhibitor"/>
    <property type="match status" value="2"/>
</dbReference>
<feature type="region of interest" description="Disordered" evidence="1">
    <location>
        <begin position="1020"/>
        <end position="1040"/>
    </location>
</feature>
<feature type="region of interest" description="Disordered" evidence="1">
    <location>
        <begin position="208"/>
        <end position="245"/>
    </location>
</feature>
<comment type="caution">
    <text evidence="2">The sequence shown here is derived from an EMBL/GenBank/DDBJ whole genome shotgun (WGS) entry which is preliminary data.</text>
</comment>
<evidence type="ECO:0000313" key="2">
    <source>
        <dbReference type="EMBL" id="EJS41415.1"/>
    </source>
</evidence>
<feature type="region of interest" description="Disordered" evidence="1">
    <location>
        <begin position="1"/>
        <end position="193"/>
    </location>
</feature>
<feature type="region of interest" description="Disordered" evidence="1">
    <location>
        <begin position="1222"/>
        <end position="1253"/>
    </location>
</feature>
<organism evidence="2 3">
    <name type="scientific">Saccharomyces arboricola (strain H-6 / AS 2.3317 / CBS 10644)</name>
    <name type="common">Yeast</name>
    <dbReference type="NCBI Taxonomy" id="1160507"/>
    <lineage>
        <taxon>Eukaryota</taxon>
        <taxon>Fungi</taxon>
        <taxon>Dikarya</taxon>
        <taxon>Ascomycota</taxon>
        <taxon>Saccharomycotina</taxon>
        <taxon>Saccharomycetes</taxon>
        <taxon>Saccharomycetales</taxon>
        <taxon>Saccharomycetaceae</taxon>
        <taxon>Saccharomyces</taxon>
    </lineage>
</organism>
<keyword evidence="3" id="KW-1185">Reference proteome</keyword>
<feature type="compositionally biased region" description="Low complexity" evidence="1">
    <location>
        <begin position="1143"/>
        <end position="1156"/>
    </location>
</feature>
<accession>J8PH05</accession>
<evidence type="ECO:0000256" key="1">
    <source>
        <dbReference type="SAM" id="MobiDB-lite"/>
    </source>
</evidence>
<feature type="compositionally biased region" description="Basic and acidic residues" evidence="1">
    <location>
        <begin position="1022"/>
        <end position="1040"/>
    </location>
</feature>
<protein>
    <submittedName>
        <fullName evidence="2">YPL137C</fullName>
    </submittedName>
</protein>
<dbReference type="AlphaFoldDB" id="J8PH05"/>
<dbReference type="HOGENOM" id="CLU_007231_0_0_1"/>
<name>J8PH05_SACAR</name>
<sequence>MITNTEFDVPVDWLYKGKSRRKTNTKPSRPSTSPASTSSTSAPKFGNSSSSSISISISSSSKPRARSSSVSNAALSNIEKPNLDGGNDNVSGSETDSIPLLTPINSGNRSISADIDNADFIDDGSNKNTIPLKKKKRSTSISNAVVSSKPRLANPNISATAAPSLAKGKLPPISSLSNANVKRSNSSSGEKSKRSIFGSLFGKRSASSSVSTAKKPLPAVNTPMAVSDLSKKEPPSDNGKVKTNATPKVRVKELPSPMTASPTVSKLPTPMSPVAPVLPSSNLSIENLSTVSLKRVSFAVDKFESDPPQQLPSRTPKKGNILIPDDMVSEVPSISVGISSTNQSTKSSNPNTKGPLYTKKSKEYILALENQKLALREAAKHQQEAHFAANRIAFEVSSFKTCSKLGAKSPRNSISKQNEEMMPPNVDTDQDFGNNTFAENLGIDKPIHMHEHHFEDPDEVKHKNNYTMENKEVTLDVIYTRCCHLREILPIPSTLRQVKDKTAPLQILKFLNPKPTLIDILSFCDFITIIPVHTIIFDNVALNQDMFKIIISALVNSTVLEKLSLRNVRIDQDGWKLLCKFLLLNKSLNKLDISQTKIKSDLAEPLYRHSMNWNLFTEVLTQRSHKPLEELLLNGIQFDKIPYSSFERLLTSYATQKTMPESGIRLGLAGATTSNISQDCLKFIFNWMSQYNVQGVDLAFNDLSTMVKPMVGKLSALPYESLRYFILNSTNISTSYDLALLLKYLSKLPNLIFLDLSNLPQCFPDILPYMYKYLPRFPNLKRIHLDNNNLTLKELAVVCNILIKCKSLSHVSMAAQNVENFYLTSGGDLFVQQSNPDGEPDNSNLLDIKGQFAKNSLSSTLYAFARDSPNLIGLDFDYDLISEEIQSRIALCLMRNMKRTMDSTFQLDELDSQDDLIFDGSLVTMTAESVLEKLNLLSDKDPKVKKDTTKRYLLKKYIEKFHILHHNVQHTIDSMFEKRKSGELPLQEKENLVRLLLLEQNLCNILELFSHNPNLNDVLGSTKDDSKESINSNDDQKLPALKHVESGYHASEEKAQPENDVITARPHLMATDSGKTIDVFTGKPLVFKNSSLSTSVGCKKQEEEEGELHKWGFFVQQQRSLYPENESARQAPPTSLRTSTNIPAVVNSTPSSSVSASTNETAATSLFGPVNPKILPKIPSGAALRSAIIKAKGIDSIDDLIQNVNSNNIELENIYGESIQNSASAPPSGLDPDVSASIPGKENPGKLPVDLTNENSCEGKVTATYDKLLNNLSMERSTKL</sequence>
<dbReference type="Proteomes" id="UP000006968">
    <property type="component" value="Chromosome XVI"/>
</dbReference>
<dbReference type="EMBL" id="ALIE01000193">
    <property type="protein sequence ID" value="EJS41415.1"/>
    <property type="molecule type" value="Genomic_DNA"/>
</dbReference>
<feature type="compositionally biased region" description="Polar residues" evidence="1">
    <location>
        <begin position="1132"/>
        <end position="1142"/>
    </location>
</feature>
<dbReference type="InterPro" id="IPR032675">
    <property type="entry name" value="LRR_dom_sf"/>
</dbReference>
<gene>
    <name evidence="2" type="ORF">SU7_3528</name>
</gene>
<feature type="compositionally biased region" description="Low complexity" evidence="1">
    <location>
        <begin position="25"/>
        <end position="71"/>
    </location>
</feature>
<evidence type="ECO:0000313" key="3">
    <source>
        <dbReference type="Proteomes" id="UP000006968"/>
    </source>
</evidence>
<feature type="region of interest" description="Disordered" evidence="1">
    <location>
        <begin position="407"/>
        <end position="430"/>
    </location>
</feature>
<dbReference type="SUPFAM" id="SSF52047">
    <property type="entry name" value="RNI-like"/>
    <property type="match status" value="1"/>
</dbReference>
<proteinExistence type="predicted"/>
<reference evidence="2 3" key="1">
    <citation type="journal article" date="2013" name="BMC Genomics">
        <title>High quality de novo sequencing and assembly of the Saccharomyces arboricolus genome.</title>
        <authorList>
            <person name="Liti G."/>
            <person name="Nguyen Ba A.N."/>
            <person name="Blythe M."/>
            <person name="Mueller C.A."/>
            <person name="Bergstroem A."/>
            <person name="Cubillos F.A."/>
            <person name="Dafhnis-Calas F."/>
            <person name="Khoshraftar S."/>
            <person name="Malla S."/>
            <person name="Mehta N."/>
            <person name="Siow C.C."/>
            <person name="Warringer J."/>
            <person name="Moses A.M."/>
            <person name="Louis E.J."/>
            <person name="Nieduszynski C.A."/>
        </authorList>
    </citation>
    <scope>NUCLEOTIDE SEQUENCE [LARGE SCALE GENOMIC DNA]</scope>
    <source>
        <strain evidence="3">H-6 / AS 2.3317 / CBS 10644</strain>
    </source>
</reference>
<feature type="region of interest" description="Disordered" evidence="1">
    <location>
        <begin position="1125"/>
        <end position="1156"/>
    </location>
</feature>